<dbReference type="Proteomes" id="UP001221898">
    <property type="component" value="Unassembled WGS sequence"/>
</dbReference>
<reference evidence="1" key="1">
    <citation type="journal article" date="2023" name="Science">
        <title>Genome structures resolve the early diversification of teleost fishes.</title>
        <authorList>
            <person name="Parey E."/>
            <person name="Louis A."/>
            <person name="Montfort J."/>
            <person name="Bouchez O."/>
            <person name="Roques C."/>
            <person name="Iampietro C."/>
            <person name="Lluch J."/>
            <person name="Castinel A."/>
            <person name="Donnadieu C."/>
            <person name="Desvignes T."/>
            <person name="Floi Bucao C."/>
            <person name="Jouanno E."/>
            <person name="Wen M."/>
            <person name="Mejri S."/>
            <person name="Dirks R."/>
            <person name="Jansen H."/>
            <person name="Henkel C."/>
            <person name="Chen W.J."/>
            <person name="Zahm M."/>
            <person name="Cabau C."/>
            <person name="Klopp C."/>
            <person name="Thompson A.W."/>
            <person name="Robinson-Rechavi M."/>
            <person name="Braasch I."/>
            <person name="Lecointre G."/>
            <person name="Bobe J."/>
            <person name="Postlethwait J.H."/>
            <person name="Berthelot C."/>
            <person name="Roest Crollius H."/>
            <person name="Guiguen Y."/>
        </authorList>
    </citation>
    <scope>NUCLEOTIDE SEQUENCE</scope>
    <source>
        <strain evidence="1">NC1722</strain>
    </source>
</reference>
<evidence type="ECO:0000313" key="2">
    <source>
        <dbReference type="Proteomes" id="UP001221898"/>
    </source>
</evidence>
<comment type="caution">
    <text evidence="1">The sequence shown here is derived from an EMBL/GenBank/DDBJ whole genome shotgun (WGS) entry which is preliminary data.</text>
</comment>
<name>A0AAD7S5Y1_9TELE</name>
<accession>A0AAD7S5Y1</accession>
<sequence>MQTMGLIHTLEQCLNRMQTVGLIHTLELYLNRMQTVGLIHTLEQCLNRMTCLRCLRTPAWSLPSVSVTRSNRPYQLAAPPAVSERRFLRTGGTYSKGPVSLLMKSRTSLGSIGTCGVAEEALKPGTRDSRPQHGNLS</sequence>
<organism evidence="1 2">
    <name type="scientific">Aldrovandia affinis</name>
    <dbReference type="NCBI Taxonomy" id="143900"/>
    <lineage>
        <taxon>Eukaryota</taxon>
        <taxon>Metazoa</taxon>
        <taxon>Chordata</taxon>
        <taxon>Craniata</taxon>
        <taxon>Vertebrata</taxon>
        <taxon>Euteleostomi</taxon>
        <taxon>Actinopterygii</taxon>
        <taxon>Neopterygii</taxon>
        <taxon>Teleostei</taxon>
        <taxon>Notacanthiformes</taxon>
        <taxon>Halosauridae</taxon>
        <taxon>Aldrovandia</taxon>
    </lineage>
</organism>
<proteinExistence type="predicted"/>
<evidence type="ECO:0000313" key="1">
    <source>
        <dbReference type="EMBL" id="KAJ8396617.1"/>
    </source>
</evidence>
<gene>
    <name evidence="1" type="ORF">AAFF_G00016830</name>
</gene>
<keyword evidence="2" id="KW-1185">Reference proteome</keyword>
<dbReference type="AlphaFoldDB" id="A0AAD7S5Y1"/>
<protein>
    <submittedName>
        <fullName evidence="1">Uncharacterized protein</fullName>
    </submittedName>
</protein>
<dbReference type="EMBL" id="JAINUG010000105">
    <property type="protein sequence ID" value="KAJ8396617.1"/>
    <property type="molecule type" value="Genomic_DNA"/>
</dbReference>